<sequence length="396" mass="43446">MAASLTLADLVAPLEVSQFLGSVQGKTHRRFPGTAGRFASLMPWSTLNDVLRHHRLDFPRLRLAQDGDVVPTHTYTEMVTPKRGAPIPKLLSGPFTEHLRNGATLVLDAVQEFVDPVADLAARLEHDLRERVQVNLYAGWGKTHGFDVHWDDHDAFILQISGRKRWRVHGSTRPAPLHRDVEPPAQPPAEPLEDFILEDGDALYVPRGHWHDVSAIGEESLHLTIGFNPATGVDLVNWLADQLRIEELFRGDLPRFGTEAERHEHATRLKAGIEALLTPHVIDRFLTDRDAHGPALTRIGLPWAATSDLLPANDTTAVQLLTPRAVLQHQDTTVTLLASGSRFTFGAAAGPVLSALLSGTPVTIETLVELAEPTLDRTTVRALLGELITQGLLAVS</sequence>
<dbReference type="AlphaFoldDB" id="A0A428YZS9"/>
<comment type="cofactor">
    <cofactor evidence="1">
        <name>Fe(2+)</name>
        <dbReference type="ChEBI" id="CHEBI:29033"/>
    </cofactor>
</comment>
<dbReference type="PANTHER" id="PTHR13096">
    <property type="entry name" value="MINA53 MYC INDUCED NUCLEAR ANTIGEN"/>
    <property type="match status" value="1"/>
</dbReference>
<comment type="caution">
    <text evidence="5">The sequence shown here is derived from an EMBL/GenBank/DDBJ whole genome shotgun (WGS) entry which is preliminary data.</text>
</comment>
<dbReference type="SMART" id="SM00558">
    <property type="entry name" value="JmjC"/>
    <property type="match status" value="1"/>
</dbReference>
<dbReference type="Pfam" id="PF08007">
    <property type="entry name" value="JmjC_2"/>
    <property type="match status" value="1"/>
</dbReference>
<evidence type="ECO:0000256" key="3">
    <source>
        <dbReference type="ARBA" id="ARBA00023004"/>
    </source>
</evidence>
<organism evidence="5 6">
    <name type="scientific">Kibdelosporangium aridum</name>
    <dbReference type="NCBI Taxonomy" id="2030"/>
    <lineage>
        <taxon>Bacteria</taxon>
        <taxon>Bacillati</taxon>
        <taxon>Actinomycetota</taxon>
        <taxon>Actinomycetes</taxon>
        <taxon>Pseudonocardiales</taxon>
        <taxon>Pseudonocardiaceae</taxon>
        <taxon>Kibdelosporangium</taxon>
    </lineage>
</organism>
<evidence type="ECO:0000259" key="4">
    <source>
        <dbReference type="PROSITE" id="PS51184"/>
    </source>
</evidence>
<dbReference type="PROSITE" id="PS51184">
    <property type="entry name" value="JMJC"/>
    <property type="match status" value="1"/>
</dbReference>
<keyword evidence="3" id="KW-0408">Iron</keyword>
<reference evidence="5 6" key="1">
    <citation type="submission" date="2018-05" db="EMBL/GenBank/DDBJ databases">
        <title>Evolution of GPA BGCs.</title>
        <authorList>
            <person name="Waglechner N."/>
            <person name="Wright G.D."/>
        </authorList>
    </citation>
    <scope>NUCLEOTIDE SEQUENCE [LARGE SCALE GENOMIC DNA]</scope>
    <source>
        <strain evidence="5 6">A82846</strain>
    </source>
</reference>
<proteinExistence type="predicted"/>
<dbReference type="GO" id="GO:0046872">
    <property type="term" value="F:metal ion binding"/>
    <property type="evidence" value="ECO:0007669"/>
    <property type="project" value="UniProtKB-KW"/>
</dbReference>
<evidence type="ECO:0000313" key="5">
    <source>
        <dbReference type="EMBL" id="RSM76959.1"/>
    </source>
</evidence>
<dbReference type="SUPFAM" id="SSF51197">
    <property type="entry name" value="Clavaminate synthase-like"/>
    <property type="match status" value="1"/>
</dbReference>
<accession>A0A428YZS9</accession>
<dbReference type="InterPro" id="IPR039994">
    <property type="entry name" value="NO66-like"/>
</dbReference>
<dbReference type="EMBL" id="QHKI01000042">
    <property type="protein sequence ID" value="RSM76959.1"/>
    <property type="molecule type" value="Genomic_DNA"/>
</dbReference>
<keyword evidence="2" id="KW-0479">Metal-binding</keyword>
<gene>
    <name evidence="5" type="ORF">DMH04_35505</name>
</gene>
<evidence type="ECO:0000256" key="1">
    <source>
        <dbReference type="ARBA" id="ARBA00001954"/>
    </source>
</evidence>
<protein>
    <submittedName>
        <fullName evidence="5">Cupin</fullName>
    </submittedName>
</protein>
<name>A0A428YZS9_KIBAR</name>
<dbReference type="PANTHER" id="PTHR13096:SF8">
    <property type="entry name" value="RIBOSOMAL OXYGENASE 1"/>
    <property type="match status" value="1"/>
</dbReference>
<dbReference type="InterPro" id="IPR003347">
    <property type="entry name" value="JmjC_dom"/>
</dbReference>
<feature type="domain" description="JmjC" evidence="4">
    <location>
        <begin position="109"/>
        <end position="244"/>
    </location>
</feature>
<dbReference type="OrthoDB" id="9764016at2"/>
<dbReference type="Proteomes" id="UP000287547">
    <property type="component" value="Unassembled WGS sequence"/>
</dbReference>
<dbReference type="Gene3D" id="2.60.120.650">
    <property type="entry name" value="Cupin"/>
    <property type="match status" value="1"/>
</dbReference>
<evidence type="ECO:0000313" key="6">
    <source>
        <dbReference type="Proteomes" id="UP000287547"/>
    </source>
</evidence>
<evidence type="ECO:0000256" key="2">
    <source>
        <dbReference type="ARBA" id="ARBA00022723"/>
    </source>
</evidence>